<evidence type="ECO:0000313" key="2">
    <source>
        <dbReference type="EMBL" id="KNC78362.1"/>
    </source>
</evidence>
<proteinExistence type="predicted"/>
<name>A0A0L0FNI2_9EUKA</name>
<dbReference type="GeneID" id="25909708"/>
<dbReference type="EMBL" id="KQ242504">
    <property type="protein sequence ID" value="KNC78362.1"/>
    <property type="molecule type" value="Genomic_DNA"/>
</dbReference>
<dbReference type="AlphaFoldDB" id="A0A0L0FNI2"/>
<dbReference type="RefSeq" id="XP_014152264.1">
    <property type="nucleotide sequence ID" value="XM_014296789.1"/>
</dbReference>
<feature type="compositionally biased region" description="Basic and acidic residues" evidence="1">
    <location>
        <begin position="231"/>
        <end position="245"/>
    </location>
</feature>
<gene>
    <name evidence="2" type="ORF">SARC_09204</name>
</gene>
<sequence>MRTDTKCSGAELLRKNVVSNVPVTSEPDNLTLTRGNSLCGSTSTTQTKAMEAPRSGYTLQRNKPKPKQRPVPIKVEVSQRPKPRPVVNNEVCSACTEDWRNSCVISTPSYTKTHSLLSISGDMPVQSPSNPALSDEDFSKIPSKSSVLNDVDIKHSDGVATVSSNLRRRRVLASSASVENTTPSEIRVITVRRQKTFLANTEQIRKTTTCMESTEPLRFKDQKSTTSLEFTSHHGDTSLEKDTRRSHSSQLPNNYRKSASKTTPRLYITRSGKLNELAVYHDAQVVARRKSENDTKQTQAYLEQKRNNRHSLEFGKCEAQVRLIEYGNSLSIPTSTREEKLRLKSPSLFKWITPSMEFLHGSDLSSSPRDGQEKPHIRPPFNFKKAVSSTECPRKLDIGRKGMQT</sequence>
<feature type="region of interest" description="Disordered" evidence="1">
    <location>
        <begin position="40"/>
        <end position="70"/>
    </location>
</feature>
<organism evidence="2 3">
    <name type="scientific">Sphaeroforma arctica JP610</name>
    <dbReference type="NCBI Taxonomy" id="667725"/>
    <lineage>
        <taxon>Eukaryota</taxon>
        <taxon>Ichthyosporea</taxon>
        <taxon>Ichthyophonida</taxon>
        <taxon>Sphaeroforma</taxon>
    </lineage>
</organism>
<reference evidence="2 3" key="1">
    <citation type="submission" date="2011-02" db="EMBL/GenBank/DDBJ databases">
        <title>The Genome Sequence of Sphaeroforma arctica JP610.</title>
        <authorList>
            <consortium name="The Broad Institute Genome Sequencing Platform"/>
            <person name="Russ C."/>
            <person name="Cuomo C."/>
            <person name="Young S.K."/>
            <person name="Zeng Q."/>
            <person name="Gargeya S."/>
            <person name="Alvarado L."/>
            <person name="Berlin A."/>
            <person name="Chapman S.B."/>
            <person name="Chen Z."/>
            <person name="Freedman E."/>
            <person name="Gellesch M."/>
            <person name="Goldberg J."/>
            <person name="Griggs A."/>
            <person name="Gujja S."/>
            <person name="Heilman E."/>
            <person name="Heiman D."/>
            <person name="Howarth C."/>
            <person name="Mehta T."/>
            <person name="Neiman D."/>
            <person name="Pearson M."/>
            <person name="Roberts A."/>
            <person name="Saif S."/>
            <person name="Shea T."/>
            <person name="Shenoy N."/>
            <person name="Sisk P."/>
            <person name="Stolte C."/>
            <person name="Sykes S."/>
            <person name="White J."/>
            <person name="Yandava C."/>
            <person name="Burger G."/>
            <person name="Gray M.W."/>
            <person name="Holland P.W.H."/>
            <person name="King N."/>
            <person name="Lang F.B.F."/>
            <person name="Roger A.J."/>
            <person name="Ruiz-Trillo I."/>
            <person name="Haas B."/>
            <person name="Nusbaum C."/>
            <person name="Birren B."/>
        </authorList>
    </citation>
    <scope>NUCLEOTIDE SEQUENCE [LARGE SCALE GENOMIC DNA]</scope>
    <source>
        <strain evidence="2 3">JP610</strain>
    </source>
</reference>
<keyword evidence="3" id="KW-1185">Reference proteome</keyword>
<feature type="region of interest" description="Disordered" evidence="1">
    <location>
        <begin position="215"/>
        <end position="264"/>
    </location>
</feature>
<accession>A0A0L0FNI2</accession>
<feature type="region of interest" description="Disordered" evidence="1">
    <location>
        <begin position="362"/>
        <end position="383"/>
    </location>
</feature>
<evidence type="ECO:0000256" key="1">
    <source>
        <dbReference type="SAM" id="MobiDB-lite"/>
    </source>
</evidence>
<evidence type="ECO:0000313" key="3">
    <source>
        <dbReference type="Proteomes" id="UP000054560"/>
    </source>
</evidence>
<dbReference type="Proteomes" id="UP000054560">
    <property type="component" value="Unassembled WGS sequence"/>
</dbReference>
<feature type="compositionally biased region" description="Polar residues" evidence="1">
    <location>
        <begin position="248"/>
        <end position="263"/>
    </location>
</feature>
<protein>
    <submittedName>
        <fullName evidence="2">Uncharacterized protein</fullName>
    </submittedName>
</protein>